<evidence type="ECO:0000313" key="2">
    <source>
        <dbReference type="EMBL" id="MFC6095680.1"/>
    </source>
</evidence>
<dbReference type="InterPro" id="IPR027417">
    <property type="entry name" value="P-loop_NTPase"/>
</dbReference>
<comment type="caution">
    <text evidence="2">The sequence shown here is derived from an EMBL/GenBank/DDBJ whole genome shotgun (WGS) entry which is preliminary data.</text>
</comment>
<dbReference type="Gene3D" id="3.40.50.300">
    <property type="entry name" value="P-loop containing nucleotide triphosphate hydrolases"/>
    <property type="match status" value="1"/>
</dbReference>
<keyword evidence="3" id="KW-1185">Reference proteome</keyword>
<dbReference type="GO" id="GO:0005524">
    <property type="term" value="F:ATP binding"/>
    <property type="evidence" value="ECO:0007669"/>
    <property type="project" value="UniProtKB-KW"/>
</dbReference>
<sequence>MRLELTLHWGFVGDKIVSSIKYGEKIVIEDRHKNGSIIVTSQIPVQGWYHIIGEKTIADAILDRLIHNAHRIELSGELHGHFELELAAHFKLESGGQFTVICSGATNPEHYCHRYMTLKMRKFLMLM</sequence>
<dbReference type="InterPro" id="IPR002611">
    <property type="entry name" value="IstB_ATP-bd"/>
</dbReference>
<protein>
    <submittedName>
        <fullName evidence="2">ATP-binding protein</fullName>
    </submittedName>
</protein>
<dbReference type="Pfam" id="PF01695">
    <property type="entry name" value="IstB_IS21"/>
    <property type="match status" value="1"/>
</dbReference>
<dbReference type="RefSeq" id="WP_379790336.1">
    <property type="nucleotide sequence ID" value="NZ_JBHSQB010000004.1"/>
</dbReference>
<reference evidence="3" key="1">
    <citation type="journal article" date="2019" name="Int. J. Syst. Evol. Microbiol.">
        <title>The Global Catalogue of Microorganisms (GCM) 10K type strain sequencing project: providing services to taxonomists for standard genome sequencing and annotation.</title>
        <authorList>
            <consortium name="The Broad Institute Genomics Platform"/>
            <consortium name="The Broad Institute Genome Sequencing Center for Infectious Disease"/>
            <person name="Wu L."/>
            <person name="Ma J."/>
        </authorList>
    </citation>
    <scope>NUCLEOTIDE SEQUENCE [LARGE SCALE GENOMIC DNA]</scope>
    <source>
        <strain evidence="3">CCUG 49679</strain>
    </source>
</reference>
<dbReference type="Proteomes" id="UP001596287">
    <property type="component" value="Unassembled WGS sequence"/>
</dbReference>
<accession>A0ABW1PJ80</accession>
<keyword evidence="2" id="KW-0067">ATP-binding</keyword>
<gene>
    <name evidence="2" type="ORF">ACFPVY_03395</name>
</gene>
<proteinExistence type="predicted"/>
<feature type="domain" description="IstB-like ATP-binding" evidence="1">
    <location>
        <begin position="27"/>
        <end position="77"/>
    </location>
</feature>
<evidence type="ECO:0000313" key="3">
    <source>
        <dbReference type="Proteomes" id="UP001596287"/>
    </source>
</evidence>
<name>A0ABW1PJ80_9FLAO</name>
<dbReference type="EMBL" id="JBHSQB010000004">
    <property type="protein sequence ID" value="MFC6095680.1"/>
    <property type="molecule type" value="Genomic_DNA"/>
</dbReference>
<keyword evidence="2" id="KW-0547">Nucleotide-binding</keyword>
<evidence type="ECO:0000259" key="1">
    <source>
        <dbReference type="Pfam" id="PF01695"/>
    </source>
</evidence>
<organism evidence="2 3">
    <name type="scientific">Flavobacterium qiangtangense</name>
    <dbReference type="NCBI Taxonomy" id="1442595"/>
    <lineage>
        <taxon>Bacteria</taxon>
        <taxon>Pseudomonadati</taxon>
        <taxon>Bacteroidota</taxon>
        <taxon>Flavobacteriia</taxon>
        <taxon>Flavobacteriales</taxon>
        <taxon>Flavobacteriaceae</taxon>
        <taxon>Flavobacterium</taxon>
    </lineage>
</organism>